<dbReference type="AlphaFoldDB" id="A0A371FDS5"/>
<reference evidence="1" key="1">
    <citation type="submission" date="2018-05" db="EMBL/GenBank/DDBJ databases">
        <title>Draft genome of Mucuna pruriens seed.</title>
        <authorList>
            <person name="Nnadi N.E."/>
            <person name="Vos R."/>
            <person name="Hasami M.H."/>
            <person name="Devisetty U.K."/>
            <person name="Aguiy J.C."/>
        </authorList>
    </citation>
    <scope>NUCLEOTIDE SEQUENCE [LARGE SCALE GENOMIC DNA]</scope>
    <source>
        <strain evidence="1">JCA_2017</strain>
    </source>
</reference>
<evidence type="ECO:0000313" key="2">
    <source>
        <dbReference type="Proteomes" id="UP000257109"/>
    </source>
</evidence>
<gene>
    <name evidence="1" type="ORF">CR513_43550</name>
</gene>
<dbReference type="Proteomes" id="UP000257109">
    <property type="component" value="Unassembled WGS sequence"/>
</dbReference>
<evidence type="ECO:0000313" key="1">
    <source>
        <dbReference type="EMBL" id="RDX76454.1"/>
    </source>
</evidence>
<proteinExistence type="predicted"/>
<protein>
    <submittedName>
        <fullName evidence="1">Uncharacterized protein</fullName>
    </submittedName>
</protein>
<organism evidence="1 2">
    <name type="scientific">Mucuna pruriens</name>
    <name type="common">Velvet bean</name>
    <name type="synonym">Dolichos pruriens</name>
    <dbReference type="NCBI Taxonomy" id="157652"/>
    <lineage>
        <taxon>Eukaryota</taxon>
        <taxon>Viridiplantae</taxon>
        <taxon>Streptophyta</taxon>
        <taxon>Embryophyta</taxon>
        <taxon>Tracheophyta</taxon>
        <taxon>Spermatophyta</taxon>
        <taxon>Magnoliopsida</taxon>
        <taxon>eudicotyledons</taxon>
        <taxon>Gunneridae</taxon>
        <taxon>Pentapetalae</taxon>
        <taxon>rosids</taxon>
        <taxon>fabids</taxon>
        <taxon>Fabales</taxon>
        <taxon>Fabaceae</taxon>
        <taxon>Papilionoideae</taxon>
        <taxon>50 kb inversion clade</taxon>
        <taxon>NPAAA clade</taxon>
        <taxon>indigoferoid/millettioid clade</taxon>
        <taxon>Phaseoleae</taxon>
        <taxon>Mucuna</taxon>
    </lineage>
</organism>
<feature type="non-terminal residue" evidence="1">
    <location>
        <position position="1"/>
    </location>
</feature>
<accession>A0A371FDS5</accession>
<name>A0A371FDS5_MUCPR</name>
<sequence>MTYAIISGNASTEKLSEKRNEIIHEQVMTIKQSTNRVYSELDVWELIIEMNIMDEYKIPPHMSLQALIKVMTDVGFMYFVQGLWWIQKFMDFQFFDSNGFEFQNLHKVQGLDTFVQLDSVHTSWIWLRYFIATYQMMQNYGHNQTLAVVVRARVKLCTIVNVEKTFLYFRSLKNKLSSIDHIIYPIT</sequence>
<keyword evidence="2" id="KW-1185">Reference proteome</keyword>
<comment type="caution">
    <text evidence="1">The sequence shown here is derived from an EMBL/GenBank/DDBJ whole genome shotgun (WGS) entry which is preliminary data.</text>
</comment>
<dbReference type="EMBL" id="QJKJ01009504">
    <property type="protein sequence ID" value="RDX76454.1"/>
    <property type="molecule type" value="Genomic_DNA"/>
</dbReference>